<evidence type="ECO:0000313" key="1">
    <source>
        <dbReference type="EMBL" id="QCD78986.1"/>
    </source>
</evidence>
<dbReference type="AlphaFoldDB" id="A0A4D6KLR9"/>
<evidence type="ECO:0000313" key="2">
    <source>
        <dbReference type="Proteomes" id="UP000501690"/>
    </source>
</evidence>
<name>A0A4D6KLR9_VIGUN</name>
<keyword evidence="2" id="KW-1185">Reference proteome</keyword>
<dbReference type="Proteomes" id="UP000501690">
    <property type="component" value="Linkage Group LG1"/>
</dbReference>
<accession>A0A4D6KLR9</accession>
<reference evidence="1 2" key="1">
    <citation type="submission" date="2019-04" db="EMBL/GenBank/DDBJ databases">
        <title>An improved genome assembly and genetic linkage map for asparagus bean, Vigna unguiculata ssp. sesquipedialis.</title>
        <authorList>
            <person name="Xia Q."/>
            <person name="Zhang R."/>
            <person name="Dong Y."/>
        </authorList>
    </citation>
    <scope>NUCLEOTIDE SEQUENCE [LARGE SCALE GENOMIC DNA]</scope>
    <source>
        <tissue evidence="1">Leaf</tissue>
    </source>
</reference>
<organism evidence="1 2">
    <name type="scientific">Vigna unguiculata</name>
    <name type="common">Cowpea</name>
    <dbReference type="NCBI Taxonomy" id="3917"/>
    <lineage>
        <taxon>Eukaryota</taxon>
        <taxon>Viridiplantae</taxon>
        <taxon>Streptophyta</taxon>
        <taxon>Embryophyta</taxon>
        <taxon>Tracheophyta</taxon>
        <taxon>Spermatophyta</taxon>
        <taxon>Magnoliopsida</taxon>
        <taxon>eudicotyledons</taxon>
        <taxon>Gunneridae</taxon>
        <taxon>Pentapetalae</taxon>
        <taxon>rosids</taxon>
        <taxon>fabids</taxon>
        <taxon>Fabales</taxon>
        <taxon>Fabaceae</taxon>
        <taxon>Papilionoideae</taxon>
        <taxon>50 kb inversion clade</taxon>
        <taxon>NPAAA clade</taxon>
        <taxon>indigoferoid/millettioid clade</taxon>
        <taxon>Phaseoleae</taxon>
        <taxon>Vigna</taxon>
    </lineage>
</organism>
<sequence>MYLTDRPVGVLARSIAAVIPMGRWTLEVRISTAVALPMDRWALEVRGFIVAVVPMDRWVLEVRISTAVALPMDRWALEVRGFIVAVLPMDRWALEIKQIHRCCLTDGPMGDGIIKSLRLTALPVVRYFMQFVRPMILK</sequence>
<protein>
    <submittedName>
        <fullName evidence="1">Uncharacterized protein</fullName>
    </submittedName>
</protein>
<proteinExistence type="predicted"/>
<gene>
    <name evidence="1" type="ORF">DEO72_LG1g2623</name>
</gene>
<dbReference type="EMBL" id="CP039345">
    <property type="protein sequence ID" value="QCD78986.1"/>
    <property type="molecule type" value="Genomic_DNA"/>
</dbReference>